<evidence type="ECO:0000256" key="2">
    <source>
        <dbReference type="ARBA" id="ARBA00022692"/>
    </source>
</evidence>
<feature type="transmembrane region" description="Helical" evidence="6">
    <location>
        <begin position="41"/>
        <end position="65"/>
    </location>
</feature>
<feature type="compositionally biased region" description="Low complexity" evidence="5">
    <location>
        <begin position="406"/>
        <end position="422"/>
    </location>
</feature>
<reference evidence="9" key="1">
    <citation type="journal article" date="2018" name="Nat. Microbiol.">
        <title>Leveraging single-cell genomics to expand the fungal tree of life.</title>
        <authorList>
            <person name="Ahrendt S.R."/>
            <person name="Quandt C.A."/>
            <person name="Ciobanu D."/>
            <person name="Clum A."/>
            <person name="Salamov A."/>
            <person name="Andreopoulos B."/>
            <person name="Cheng J.F."/>
            <person name="Woyke T."/>
            <person name="Pelin A."/>
            <person name="Henrissat B."/>
            <person name="Reynolds N.K."/>
            <person name="Benny G.L."/>
            <person name="Smith M.E."/>
            <person name="James T.Y."/>
            <person name="Grigoriev I.V."/>
        </authorList>
    </citation>
    <scope>NUCLEOTIDE SEQUENCE [LARGE SCALE GENOMIC DNA]</scope>
</reference>
<keyword evidence="3 6" id="KW-1133">Transmembrane helix</keyword>
<dbReference type="GO" id="GO:0015385">
    <property type="term" value="F:sodium:proton antiporter activity"/>
    <property type="evidence" value="ECO:0007669"/>
    <property type="project" value="InterPro"/>
</dbReference>
<dbReference type="GO" id="GO:0005886">
    <property type="term" value="C:plasma membrane"/>
    <property type="evidence" value="ECO:0007669"/>
    <property type="project" value="InterPro"/>
</dbReference>
<accession>A0A4P9Y8P5</accession>
<dbReference type="GO" id="GO:0042391">
    <property type="term" value="P:regulation of membrane potential"/>
    <property type="evidence" value="ECO:0007669"/>
    <property type="project" value="InterPro"/>
</dbReference>
<feature type="region of interest" description="Disordered" evidence="5">
    <location>
        <begin position="406"/>
        <end position="430"/>
    </location>
</feature>
<dbReference type="Pfam" id="PF00999">
    <property type="entry name" value="Na_H_Exchanger"/>
    <property type="match status" value="1"/>
</dbReference>
<keyword evidence="4 6" id="KW-0472">Membrane</keyword>
<dbReference type="InterPro" id="IPR006153">
    <property type="entry name" value="Cation/H_exchanger_TM"/>
</dbReference>
<feature type="transmembrane region" description="Helical" evidence="6">
    <location>
        <begin position="12"/>
        <end position="29"/>
    </location>
</feature>
<evidence type="ECO:0000256" key="5">
    <source>
        <dbReference type="SAM" id="MobiDB-lite"/>
    </source>
</evidence>
<evidence type="ECO:0000256" key="3">
    <source>
        <dbReference type="ARBA" id="ARBA00022989"/>
    </source>
</evidence>
<dbReference type="EMBL" id="KZ987797">
    <property type="protein sequence ID" value="RKP14731.1"/>
    <property type="molecule type" value="Genomic_DNA"/>
</dbReference>
<dbReference type="AlphaFoldDB" id="A0A4P9Y8P5"/>
<feature type="domain" description="Cation/H+ exchanger transmembrane" evidence="7">
    <location>
        <begin position="25"/>
        <end position="281"/>
    </location>
</feature>
<dbReference type="Proteomes" id="UP000267251">
    <property type="component" value="Unassembled WGS sequence"/>
</dbReference>
<gene>
    <name evidence="8" type="ORF">BJ684DRAFT_14958</name>
</gene>
<dbReference type="OrthoDB" id="2190219at2759"/>
<dbReference type="InterPro" id="IPR004712">
    <property type="entry name" value="Na+/H+_antiporter_fungi"/>
</dbReference>
<keyword evidence="9" id="KW-1185">Reference proteome</keyword>
<sequence length="430" mass="46052">MLLQFDPQPFPLTLFFLGALCWVCALVASGLQRKIHVSETVLALVVGIVLGPHCLGTMQTTAWGWDPISMIGHLSTLLLSLQLMSLSQSLTRTRPSLGDFLPLLVLLLPGFILSGVLTSLACFLLLDLSVVEAMCFGVCLAPLDPVHVAATLRGRFVQSHLPPRLTWLLGAEAAMEHAIALPTLAIPTLLLLHPGKEGWAMSRWALEAVVYDTFGALLIGMMVGWAMGRFLPFLRSHELLEPTLTSTDTLTSLLACILCGGSEMIGLNGLAVVCASGVGIGLGDREPPDSSCLSLATPASESAKRRFGAQNTPVLQGGPVDLMGSSLPSLLLFRENYCPSRLEKPDRRKSRLWTLETGQQEGVWEDGGRGPWRRWSEVGGRGASHASAQQKKALVPIVRVDTSSLSASSSSFSSSSSSLSSFKPKGTSQR</sequence>
<feature type="transmembrane region" description="Helical" evidence="6">
    <location>
        <begin position="103"/>
        <end position="126"/>
    </location>
</feature>
<proteinExistence type="predicted"/>
<dbReference type="GO" id="GO:0120029">
    <property type="term" value="P:proton export across plasma membrane"/>
    <property type="evidence" value="ECO:0007669"/>
    <property type="project" value="InterPro"/>
</dbReference>
<organism evidence="8 9">
    <name type="scientific">Piptocephalis cylindrospora</name>
    <dbReference type="NCBI Taxonomy" id="1907219"/>
    <lineage>
        <taxon>Eukaryota</taxon>
        <taxon>Fungi</taxon>
        <taxon>Fungi incertae sedis</taxon>
        <taxon>Zoopagomycota</taxon>
        <taxon>Zoopagomycotina</taxon>
        <taxon>Zoopagomycetes</taxon>
        <taxon>Zoopagales</taxon>
        <taxon>Piptocephalidaceae</taxon>
        <taxon>Piptocephalis</taxon>
    </lineage>
</organism>
<evidence type="ECO:0000313" key="8">
    <source>
        <dbReference type="EMBL" id="RKP14731.1"/>
    </source>
</evidence>
<feature type="transmembrane region" description="Helical" evidence="6">
    <location>
        <begin position="204"/>
        <end position="227"/>
    </location>
</feature>
<evidence type="ECO:0000313" key="9">
    <source>
        <dbReference type="Proteomes" id="UP000267251"/>
    </source>
</evidence>
<keyword evidence="2 6" id="KW-0812">Transmembrane</keyword>
<evidence type="ECO:0000259" key="7">
    <source>
        <dbReference type="Pfam" id="PF00999"/>
    </source>
</evidence>
<evidence type="ECO:0000256" key="6">
    <source>
        <dbReference type="SAM" id="Phobius"/>
    </source>
</evidence>
<evidence type="ECO:0000256" key="1">
    <source>
        <dbReference type="ARBA" id="ARBA00004141"/>
    </source>
</evidence>
<dbReference type="PANTHER" id="PTHR31382:SF1">
    <property type="entry name" value="SODIUM ION_PROTON EXCHANGER (EUROFUNG)"/>
    <property type="match status" value="1"/>
</dbReference>
<dbReference type="GO" id="GO:0036376">
    <property type="term" value="P:sodium ion export across plasma membrane"/>
    <property type="evidence" value="ECO:0007669"/>
    <property type="project" value="InterPro"/>
</dbReference>
<protein>
    <submittedName>
        <fullName evidence="8">Sodium/hydrogen exchanger family-domain-containing protein</fullName>
    </submittedName>
</protein>
<name>A0A4P9Y8P5_9FUNG</name>
<evidence type="ECO:0000256" key="4">
    <source>
        <dbReference type="ARBA" id="ARBA00023136"/>
    </source>
</evidence>
<comment type="subcellular location">
    <subcellularLocation>
        <location evidence="1">Membrane</location>
        <topology evidence="1">Multi-pass membrane protein</topology>
    </subcellularLocation>
</comment>
<dbReference type="PANTHER" id="PTHR31382">
    <property type="entry name" value="NA(+)/H(+) ANTIPORTER"/>
    <property type="match status" value="1"/>
</dbReference>